<dbReference type="GO" id="GO:0016491">
    <property type="term" value="F:oxidoreductase activity"/>
    <property type="evidence" value="ECO:0007669"/>
    <property type="project" value="UniProtKB-ARBA"/>
</dbReference>
<evidence type="ECO:0000313" key="3">
    <source>
        <dbReference type="Proteomes" id="UP000030106"/>
    </source>
</evidence>
<dbReference type="Proteomes" id="UP000030106">
    <property type="component" value="Unassembled WGS sequence"/>
</dbReference>
<dbReference type="Pfam" id="PF00581">
    <property type="entry name" value="Rhodanese"/>
    <property type="match status" value="1"/>
</dbReference>
<dbReference type="PROSITE" id="PS50206">
    <property type="entry name" value="RHODANESE_3"/>
    <property type="match status" value="1"/>
</dbReference>
<gene>
    <name evidence="2" type="ORF">BBAD15_g3596</name>
</gene>
<dbReference type="PROSITE" id="PS51354">
    <property type="entry name" value="GLUTAREDOXIN_2"/>
    <property type="match status" value="1"/>
</dbReference>
<dbReference type="InterPro" id="IPR036249">
    <property type="entry name" value="Thioredoxin-like_sf"/>
</dbReference>
<name>A0A0A2VXB0_BEABA</name>
<dbReference type="HOGENOM" id="CLU_089574_1_5_1"/>
<dbReference type="SUPFAM" id="SSF52833">
    <property type="entry name" value="Thioredoxin-like"/>
    <property type="match status" value="1"/>
</dbReference>
<sequence length="195" mass="21106">MQFVGRHPILSLAWVGLLAAVLFMTFKGLASKVKVITRGEATRLINKEDAVVVDVRQRDDFRKGHIANSLNVLPTEIKSGNFGELEKHKAKPIIVVCANGVSSQESAALLHKAGFEQVALLKEGIAGWSGENLPLVRGVAFQELPIDGDAAKREEMIKRSGRTTVPQIFIDAQHIGGCDDLYALDARGGLDPLLS</sequence>
<dbReference type="PANTHER" id="PTHR43031:SF18">
    <property type="entry name" value="RHODANESE-RELATED SULFURTRANSFERASES"/>
    <property type="match status" value="1"/>
</dbReference>
<protein>
    <submittedName>
        <fullName evidence="2">Uncharacterized protein yibN</fullName>
    </submittedName>
</protein>
<dbReference type="CDD" id="cd00158">
    <property type="entry name" value="RHOD"/>
    <property type="match status" value="1"/>
</dbReference>
<dbReference type="Pfam" id="PF00462">
    <property type="entry name" value="Glutaredoxin"/>
    <property type="match status" value="1"/>
</dbReference>
<organism evidence="2 3">
    <name type="scientific">Beauveria bassiana D1-5</name>
    <dbReference type="NCBI Taxonomy" id="1245745"/>
    <lineage>
        <taxon>Eukaryota</taxon>
        <taxon>Fungi</taxon>
        <taxon>Dikarya</taxon>
        <taxon>Ascomycota</taxon>
        <taxon>Pezizomycotina</taxon>
        <taxon>Sordariomycetes</taxon>
        <taxon>Hypocreomycetidae</taxon>
        <taxon>Hypocreales</taxon>
        <taxon>Cordycipitaceae</taxon>
        <taxon>Beauveria</taxon>
    </lineage>
</organism>
<evidence type="ECO:0000313" key="2">
    <source>
        <dbReference type="EMBL" id="KGQ11012.1"/>
    </source>
</evidence>
<accession>A0A0A2VXB0</accession>
<dbReference type="InterPro" id="IPR001763">
    <property type="entry name" value="Rhodanese-like_dom"/>
</dbReference>
<feature type="domain" description="Rhodanese" evidence="1">
    <location>
        <begin position="46"/>
        <end position="137"/>
    </location>
</feature>
<dbReference type="Gene3D" id="3.40.250.10">
    <property type="entry name" value="Rhodanese-like domain"/>
    <property type="match status" value="1"/>
</dbReference>
<dbReference type="InterPro" id="IPR050229">
    <property type="entry name" value="GlpE_sulfurtransferase"/>
</dbReference>
<dbReference type="PRINTS" id="PR00160">
    <property type="entry name" value="GLUTAREDOXIN"/>
</dbReference>
<proteinExistence type="predicted"/>
<dbReference type="InterPro" id="IPR002109">
    <property type="entry name" value="Glutaredoxin"/>
</dbReference>
<evidence type="ECO:0000259" key="1">
    <source>
        <dbReference type="PROSITE" id="PS50206"/>
    </source>
</evidence>
<dbReference type="EMBL" id="ANFO01000251">
    <property type="protein sequence ID" value="KGQ11012.1"/>
    <property type="molecule type" value="Genomic_DNA"/>
</dbReference>
<dbReference type="SUPFAM" id="SSF52821">
    <property type="entry name" value="Rhodanese/Cell cycle control phosphatase"/>
    <property type="match status" value="1"/>
</dbReference>
<dbReference type="InterPro" id="IPR014025">
    <property type="entry name" value="Glutaredoxin_subgr"/>
</dbReference>
<dbReference type="PANTHER" id="PTHR43031">
    <property type="entry name" value="FAD-DEPENDENT OXIDOREDUCTASE"/>
    <property type="match status" value="1"/>
</dbReference>
<reference evidence="2 3" key="1">
    <citation type="submission" date="2012-10" db="EMBL/GenBank/DDBJ databases">
        <title>Genome sequencing and analysis of entomopathogenic fungi Beauveria bassiana D1-5.</title>
        <authorList>
            <person name="Li Q."/>
            <person name="Wang L."/>
            <person name="Zhang Z."/>
            <person name="Wang Q."/>
            <person name="Ren J."/>
            <person name="Wang M."/>
            <person name="Xu W."/>
            <person name="Wang J."/>
            <person name="Lu Y."/>
            <person name="Du Q."/>
            <person name="Sun Z."/>
        </authorList>
    </citation>
    <scope>NUCLEOTIDE SEQUENCE [LARGE SCALE GENOMIC DNA]</scope>
    <source>
        <strain evidence="2 3">D1-5</strain>
    </source>
</reference>
<dbReference type="AlphaFoldDB" id="A0A0A2VXB0"/>
<comment type="caution">
    <text evidence="2">The sequence shown here is derived from an EMBL/GenBank/DDBJ whole genome shotgun (WGS) entry which is preliminary data.</text>
</comment>
<dbReference type="InterPro" id="IPR036873">
    <property type="entry name" value="Rhodanese-like_dom_sf"/>
</dbReference>
<dbReference type="STRING" id="1245745.A0A0A2VXB0"/>
<dbReference type="Gene3D" id="3.40.30.10">
    <property type="entry name" value="Glutaredoxin"/>
    <property type="match status" value="1"/>
</dbReference>
<dbReference type="SMART" id="SM00450">
    <property type="entry name" value="RHOD"/>
    <property type="match status" value="1"/>
</dbReference>